<dbReference type="InterPro" id="IPR001024">
    <property type="entry name" value="PLAT/LH2_dom"/>
</dbReference>
<evidence type="ECO:0008006" key="20">
    <source>
        <dbReference type="Google" id="ProtNLM"/>
    </source>
</evidence>
<dbReference type="RefSeq" id="XP_024375202.1">
    <property type="nucleotide sequence ID" value="XM_024519434.2"/>
</dbReference>
<evidence type="ECO:0000259" key="16">
    <source>
        <dbReference type="PROSITE" id="PS51393"/>
    </source>
</evidence>
<dbReference type="InterPro" id="IPR027433">
    <property type="entry name" value="Lipoxygenase_dom_3"/>
</dbReference>
<dbReference type="EMBL" id="ABEU02000001">
    <property type="protein sequence ID" value="PNR62914.1"/>
    <property type="molecule type" value="Genomic_DNA"/>
</dbReference>
<dbReference type="PROSITE" id="PS00711">
    <property type="entry name" value="LIPOXYGENASE_1"/>
    <property type="match status" value="1"/>
</dbReference>
<dbReference type="PANTHER" id="PTHR11771">
    <property type="entry name" value="LIPOXYGENASE"/>
    <property type="match status" value="1"/>
</dbReference>
<feature type="region of interest" description="Disordered" evidence="14">
    <location>
        <begin position="305"/>
        <end position="331"/>
    </location>
</feature>
<name>A0A2K1LA62_PHYPA</name>
<dbReference type="GO" id="GO:0034440">
    <property type="term" value="P:lipid oxidation"/>
    <property type="evidence" value="ECO:0000318"/>
    <property type="project" value="GO_Central"/>
</dbReference>
<proteinExistence type="inferred from homology"/>
<gene>
    <name evidence="18" type="primary">LOC112282145</name>
    <name evidence="17" type="ORF">PHYPA_001339</name>
</gene>
<comment type="caution">
    <text evidence="12">Lacks conserved residue(s) required for the propagation of feature annotation.</text>
</comment>
<keyword evidence="4 13" id="KW-0479">Metal-binding</keyword>
<keyword evidence="11" id="KW-0275">Fatty acid biosynthesis</keyword>
<dbReference type="InterPro" id="IPR001246">
    <property type="entry name" value="LipOase_plant"/>
</dbReference>
<dbReference type="PROSITE" id="PS50095">
    <property type="entry name" value="PLAT"/>
    <property type="match status" value="1"/>
</dbReference>
<evidence type="ECO:0000256" key="6">
    <source>
        <dbReference type="ARBA" id="ARBA00022832"/>
    </source>
</evidence>
<reference evidence="17 19" key="2">
    <citation type="journal article" date="2018" name="Plant J.">
        <title>The Physcomitrella patens chromosome-scale assembly reveals moss genome structure and evolution.</title>
        <authorList>
            <person name="Lang D."/>
            <person name="Ullrich K.K."/>
            <person name="Murat F."/>
            <person name="Fuchs J."/>
            <person name="Jenkins J."/>
            <person name="Haas F.B."/>
            <person name="Piednoel M."/>
            <person name="Gundlach H."/>
            <person name="Van Bel M."/>
            <person name="Meyberg R."/>
            <person name="Vives C."/>
            <person name="Morata J."/>
            <person name="Symeonidi A."/>
            <person name="Hiss M."/>
            <person name="Muchero W."/>
            <person name="Kamisugi Y."/>
            <person name="Saleh O."/>
            <person name="Blanc G."/>
            <person name="Decker E.L."/>
            <person name="van Gessel N."/>
            <person name="Grimwood J."/>
            <person name="Hayes R.D."/>
            <person name="Graham S.W."/>
            <person name="Gunter L.E."/>
            <person name="McDaniel S.F."/>
            <person name="Hoernstein S.N.W."/>
            <person name="Larsson A."/>
            <person name="Li F.W."/>
            <person name="Perroud P.F."/>
            <person name="Phillips J."/>
            <person name="Ranjan P."/>
            <person name="Rokshar D.S."/>
            <person name="Rothfels C.J."/>
            <person name="Schneider L."/>
            <person name="Shu S."/>
            <person name="Stevenson D.W."/>
            <person name="Thummler F."/>
            <person name="Tillich M."/>
            <person name="Villarreal Aguilar J.C."/>
            <person name="Widiez T."/>
            <person name="Wong G.K."/>
            <person name="Wymore A."/>
            <person name="Zhang Y."/>
            <person name="Zimmer A.D."/>
            <person name="Quatrano R.S."/>
            <person name="Mayer K.F.X."/>
            <person name="Goodstein D."/>
            <person name="Casacuberta J.M."/>
            <person name="Vandepoele K."/>
            <person name="Reski R."/>
            <person name="Cuming A.C."/>
            <person name="Tuskan G.A."/>
            <person name="Maumus F."/>
            <person name="Salse J."/>
            <person name="Schmutz J."/>
            <person name="Rensing S.A."/>
        </authorList>
    </citation>
    <scope>NUCLEOTIDE SEQUENCE [LARGE SCALE GENOMIC DNA]</scope>
    <source>
        <strain evidence="18 19">cv. Gransden 2004</strain>
    </source>
</reference>
<evidence type="ECO:0000259" key="15">
    <source>
        <dbReference type="PROSITE" id="PS50095"/>
    </source>
</evidence>
<evidence type="ECO:0000256" key="13">
    <source>
        <dbReference type="RuleBase" id="RU003974"/>
    </source>
</evidence>
<dbReference type="GO" id="GO:0031408">
    <property type="term" value="P:oxylipin biosynthetic process"/>
    <property type="evidence" value="ECO:0007669"/>
    <property type="project" value="UniProtKB-KW"/>
</dbReference>
<evidence type="ECO:0000313" key="17">
    <source>
        <dbReference type="EMBL" id="PNR62914.1"/>
    </source>
</evidence>
<dbReference type="InterPro" id="IPR020833">
    <property type="entry name" value="LipOase_Fe_BS"/>
</dbReference>
<dbReference type="AlphaFoldDB" id="A0A2K1LA62"/>
<evidence type="ECO:0000256" key="11">
    <source>
        <dbReference type="ARBA" id="ARBA00023160"/>
    </source>
</evidence>
<dbReference type="FunCoup" id="A0A2K1LA62">
    <property type="interactions" value="161"/>
</dbReference>
<dbReference type="PRINTS" id="PR00087">
    <property type="entry name" value="LIPOXYGENASE"/>
</dbReference>
<dbReference type="Gene3D" id="4.10.372.10">
    <property type="entry name" value="Lipoxygenase-1, Domain 3"/>
    <property type="match status" value="1"/>
</dbReference>
<dbReference type="GO" id="GO:0046872">
    <property type="term" value="F:metal ion binding"/>
    <property type="evidence" value="ECO:0007669"/>
    <property type="project" value="UniProtKB-KW"/>
</dbReference>
<dbReference type="InterPro" id="IPR013819">
    <property type="entry name" value="LipOase_C"/>
</dbReference>
<evidence type="ECO:0000256" key="14">
    <source>
        <dbReference type="SAM" id="MobiDB-lite"/>
    </source>
</evidence>
<dbReference type="Pfam" id="PF01477">
    <property type="entry name" value="PLAT"/>
    <property type="match status" value="1"/>
</dbReference>
<dbReference type="GeneID" id="112282145"/>
<keyword evidence="7 13" id="KW-0223">Dioxygenase</keyword>
<keyword evidence="9 13" id="KW-0408">Iron</keyword>
<reference evidence="18" key="3">
    <citation type="submission" date="2020-12" db="UniProtKB">
        <authorList>
            <consortium name="EnsemblPlants"/>
        </authorList>
    </citation>
    <scope>IDENTIFICATION</scope>
</reference>
<protein>
    <recommendedName>
        <fullName evidence="20">Lipoxygenase</fullName>
    </recommendedName>
</protein>
<evidence type="ECO:0000256" key="5">
    <source>
        <dbReference type="ARBA" id="ARBA00022767"/>
    </source>
</evidence>
<dbReference type="Pfam" id="PF00305">
    <property type="entry name" value="Lipoxygenase"/>
    <property type="match status" value="1"/>
</dbReference>
<dbReference type="GO" id="GO:0016702">
    <property type="term" value="F:oxidoreductase activity, acting on single donors with incorporation of molecular oxygen, incorporation of two atoms of oxygen"/>
    <property type="evidence" value="ECO:0000318"/>
    <property type="project" value="GO_Central"/>
</dbReference>
<evidence type="ECO:0000256" key="1">
    <source>
        <dbReference type="ARBA" id="ARBA00001962"/>
    </source>
</evidence>
<dbReference type="Gene3D" id="4.10.375.10">
    <property type="entry name" value="Lipoxygenase-1, Domain 2"/>
    <property type="match status" value="1"/>
</dbReference>
<dbReference type="Gene3D" id="2.60.60.20">
    <property type="entry name" value="PLAT/LH2 domain"/>
    <property type="match status" value="1"/>
</dbReference>
<evidence type="ECO:0000256" key="10">
    <source>
        <dbReference type="ARBA" id="ARBA00023098"/>
    </source>
</evidence>
<dbReference type="EnsemblPlants" id="Pp3c1_29300V3.2">
    <property type="protein sequence ID" value="Pp3c1_29300V3.2"/>
    <property type="gene ID" value="Pp3c1_29300"/>
</dbReference>
<evidence type="ECO:0000256" key="8">
    <source>
        <dbReference type="ARBA" id="ARBA00023002"/>
    </source>
</evidence>
<dbReference type="FunFam" id="1.20.245.10:FF:000002">
    <property type="entry name" value="Lipoxygenase"/>
    <property type="match status" value="1"/>
</dbReference>
<keyword evidence="10" id="KW-0443">Lipid metabolism</keyword>
<evidence type="ECO:0000256" key="3">
    <source>
        <dbReference type="ARBA" id="ARBA00022516"/>
    </source>
</evidence>
<dbReference type="SUPFAM" id="SSF48484">
    <property type="entry name" value="Lipoxigenase"/>
    <property type="match status" value="1"/>
</dbReference>
<keyword evidence="5" id="KW-0925">Oxylipin biosynthesis</keyword>
<dbReference type="EnsemblPlants" id="Pp3c1_29300V3.1">
    <property type="protein sequence ID" value="Pp3c1_29300V3.1"/>
    <property type="gene ID" value="Pp3c1_29300"/>
</dbReference>
<feature type="domain" description="PLAT" evidence="15">
    <location>
        <begin position="120"/>
        <end position="244"/>
    </location>
</feature>
<keyword evidence="19" id="KW-1185">Reference proteome</keyword>
<evidence type="ECO:0000256" key="9">
    <source>
        <dbReference type="ARBA" id="ARBA00023004"/>
    </source>
</evidence>
<evidence type="ECO:0000256" key="7">
    <source>
        <dbReference type="ARBA" id="ARBA00022964"/>
    </source>
</evidence>
<dbReference type="STRING" id="3218.A0A2K1LA62"/>
<dbReference type="Gramene" id="Pp3c1_29300V3.2">
    <property type="protein sequence ID" value="Pp3c1_29300V3.2"/>
    <property type="gene ID" value="Pp3c1_29300"/>
</dbReference>
<dbReference type="Gramene" id="Pp3c1_29300V3.1">
    <property type="protein sequence ID" value="Pp3c1_29300V3.1"/>
    <property type="gene ID" value="Pp3c1_29300"/>
</dbReference>
<dbReference type="GO" id="GO:0006633">
    <property type="term" value="P:fatty acid biosynthetic process"/>
    <property type="evidence" value="ECO:0007669"/>
    <property type="project" value="UniProtKB-KW"/>
</dbReference>
<feature type="region of interest" description="Disordered" evidence="14">
    <location>
        <begin position="1"/>
        <end position="24"/>
    </location>
</feature>
<keyword evidence="8 13" id="KW-0560">Oxidoreductase</keyword>
<evidence type="ECO:0000256" key="12">
    <source>
        <dbReference type="PROSITE-ProRule" id="PRU00152"/>
    </source>
</evidence>
<comment type="cofactor">
    <cofactor evidence="1 13">
        <name>Fe cation</name>
        <dbReference type="ChEBI" id="CHEBI:24875"/>
    </cofactor>
</comment>
<evidence type="ECO:0000313" key="19">
    <source>
        <dbReference type="Proteomes" id="UP000006727"/>
    </source>
</evidence>
<dbReference type="Proteomes" id="UP000006727">
    <property type="component" value="Chromosome 1"/>
</dbReference>
<dbReference type="SUPFAM" id="SSF49723">
    <property type="entry name" value="Lipase/lipooxygenase domain (PLAT/LH2 domain)"/>
    <property type="match status" value="1"/>
</dbReference>
<evidence type="ECO:0000256" key="2">
    <source>
        <dbReference type="ARBA" id="ARBA00009419"/>
    </source>
</evidence>
<dbReference type="InterPro" id="IPR000907">
    <property type="entry name" value="LipOase"/>
</dbReference>
<dbReference type="KEGG" id="ppp:112282145"/>
<dbReference type="PaxDb" id="3218-PP1S21_407V6.1"/>
<dbReference type="InterPro" id="IPR036392">
    <property type="entry name" value="PLAT/LH2_dom_sf"/>
</dbReference>
<dbReference type="Gene3D" id="3.10.450.60">
    <property type="match status" value="1"/>
</dbReference>
<reference evidence="17 19" key="1">
    <citation type="journal article" date="2008" name="Science">
        <title>The Physcomitrella genome reveals evolutionary insights into the conquest of land by plants.</title>
        <authorList>
            <person name="Rensing S."/>
            <person name="Lang D."/>
            <person name="Zimmer A."/>
            <person name="Terry A."/>
            <person name="Salamov A."/>
            <person name="Shapiro H."/>
            <person name="Nishiyama T."/>
            <person name="Perroud P.-F."/>
            <person name="Lindquist E."/>
            <person name="Kamisugi Y."/>
            <person name="Tanahashi T."/>
            <person name="Sakakibara K."/>
            <person name="Fujita T."/>
            <person name="Oishi K."/>
            <person name="Shin-I T."/>
            <person name="Kuroki Y."/>
            <person name="Toyoda A."/>
            <person name="Suzuki Y."/>
            <person name="Hashimoto A."/>
            <person name="Yamaguchi K."/>
            <person name="Sugano A."/>
            <person name="Kohara Y."/>
            <person name="Fujiyama A."/>
            <person name="Anterola A."/>
            <person name="Aoki S."/>
            <person name="Ashton N."/>
            <person name="Barbazuk W.B."/>
            <person name="Barker E."/>
            <person name="Bennetzen J."/>
            <person name="Bezanilla M."/>
            <person name="Blankenship R."/>
            <person name="Cho S.H."/>
            <person name="Dutcher S."/>
            <person name="Estelle M."/>
            <person name="Fawcett J.A."/>
            <person name="Gundlach H."/>
            <person name="Hanada K."/>
            <person name="Heyl A."/>
            <person name="Hicks K.A."/>
            <person name="Hugh J."/>
            <person name="Lohr M."/>
            <person name="Mayer K."/>
            <person name="Melkozernov A."/>
            <person name="Murata T."/>
            <person name="Nelson D."/>
            <person name="Pils B."/>
            <person name="Prigge M."/>
            <person name="Reiss B."/>
            <person name="Renner T."/>
            <person name="Rombauts S."/>
            <person name="Rushton P."/>
            <person name="Sanderfoot A."/>
            <person name="Schween G."/>
            <person name="Shiu S.-H."/>
            <person name="Stueber K."/>
            <person name="Theodoulou F.L."/>
            <person name="Tu H."/>
            <person name="Van de Peer Y."/>
            <person name="Verrier P.J."/>
            <person name="Waters E."/>
            <person name="Wood A."/>
            <person name="Yang L."/>
            <person name="Cove D."/>
            <person name="Cuming A."/>
            <person name="Hasebe M."/>
            <person name="Lucas S."/>
            <person name="Mishler D.B."/>
            <person name="Reski R."/>
            <person name="Grigoriev I."/>
            <person name="Quatrano R.S."/>
            <person name="Boore J.L."/>
        </authorList>
    </citation>
    <scope>NUCLEOTIDE SEQUENCE [LARGE SCALE GENOMIC DNA]</scope>
    <source>
        <strain evidence="18 19">cv. Gransden 2004</strain>
    </source>
</reference>
<dbReference type="OrthoDB" id="407298at2759"/>
<evidence type="ECO:0000313" key="18">
    <source>
        <dbReference type="EnsemblPlants" id="Pp3c1_29300V3.1"/>
    </source>
</evidence>
<dbReference type="SMART" id="SM00308">
    <property type="entry name" value="LH2"/>
    <property type="match status" value="1"/>
</dbReference>
<dbReference type="PRINTS" id="PR00468">
    <property type="entry name" value="PLTLPOXGNASE"/>
</dbReference>
<keyword evidence="3" id="KW-0444">Lipid biosynthesis</keyword>
<comment type="similarity">
    <text evidence="2 13">Belongs to the lipoxygenase family.</text>
</comment>
<dbReference type="SMR" id="A0A2K1LA62"/>
<dbReference type="InterPro" id="IPR036226">
    <property type="entry name" value="LipOase_C_sf"/>
</dbReference>
<sequence length="956" mass="106190">MAKTPGPGTAMPQAPAGPTPKATVDVPKRSGLMSRHDLVMLFSREVPLAMAQPIPEGTPKSTVLALKANSAVKAAAEGLEQVTTAVGNLFHSVLPTASSNGDFVTLQAVVTVQKKLLVLDLTDLIADSGDDVAELLGQHVSIMLVSNKLDAKTKKVLVSEDVPIKDWAMTADMLYPTNFRFQMEFKVPKNFGTPGAIIVMNRHVHEFLLVSFSVQLPDERVINFPIDSWVYNTSFKTGRVFFSNELYLPTETPEGLVGLRKQELENLRGNGKGERKYQDRIYDYATYNDLGDPDLHESLKRPVLGGSKEFPYPRRIRTGRPPSQKDPKSESRGQLLALFYIPRDEKFDQVKFSDFAAETLRSGQHAIVPILKSAVRDGDQEFGSFGEIMDMYAAKKAQVVTPSNLTPQAAPNASTAGTTTQNPLTFIHEYAFPSGPDTKLLTFPLPGVIAADTQAWSTDVEFARRMLAGLNPLVITLLKEWPIKSKLDPAQFGDPISAITTKHIESGLEGLTVEKALSQKRLFIMDYHDIFLPYVNRINEQKKGSTYAPRALVFLTNEKILMPLAIELTLPPTKEVGKKSRVFTPPPPGSAKDWVWELAKAHVSSCDFAYHELISHFLRTHACIEPFIIATNRQLSVLHPIHNVLVPHYKNTMDINGAARKALINAGGIIEQNFTAGKYSMEMSAVVYNLDWRFDEQALPEDLIKRGMAVRDSSAKHGLKLAIEDYPYAADGLEIWDALKEYMTDHVKIFYKNDKSVAEDTELQAWWTEIRTVGHGDKKDAPGWPTLNSIESLIYTLTTIAWVASCHHAAVNFGQYAYAGFMPNFPSMTRKFIPEPGTPDWEKLHKNSERFYLDSISNSTQAASIMSTIEILATHAIDEEYLGQRATPNWSNDEKVLNAFAKFTQKMVNVENLIHERNADKSLRNRAGPVQLPYELLIPTSGPGLTGKGVPNSISI</sequence>
<dbReference type="PROSITE" id="PS51393">
    <property type="entry name" value="LIPOXYGENASE_3"/>
    <property type="match status" value="1"/>
</dbReference>
<evidence type="ECO:0000256" key="4">
    <source>
        <dbReference type="ARBA" id="ARBA00022723"/>
    </source>
</evidence>
<dbReference type="Gene3D" id="1.20.245.10">
    <property type="entry name" value="Lipoxygenase-1, Domain 5"/>
    <property type="match status" value="1"/>
</dbReference>
<keyword evidence="6" id="KW-0276">Fatty acid metabolism</keyword>
<feature type="domain" description="Lipoxygenase" evidence="16">
    <location>
        <begin position="246"/>
        <end position="956"/>
    </location>
</feature>
<dbReference type="OMA" id="AKCYATR"/>
<accession>A0A2K1LA62</accession>
<organism evidence="17">
    <name type="scientific">Physcomitrium patens</name>
    <name type="common">Spreading-leaved earth moss</name>
    <name type="synonym">Physcomitrella patens</name>
    <dbReference type="NCBI Taxonomy" id="3218"/>
    <lineage>
        <taxon>Eukaryota</taxon>
        <taxon>Viridiplantae</taxon>
        <taxon>Streptophyta</taxon>
        <taxon>Embryophyta</taxon>
        <taxon>Bryophyta</taxon>
        <taxon>Bryophytina</taxon>
        <taxon>Bryopsida</taxon>
        <taxon>Funariidae</taxon>
        <taxon>Funariales</taxon>
        <taxon>Funariaceae</taxon>
        <taxon>Physcomitrium</taxon>
    </lineage>
</organism>